<dbReference type="PANTHER" id="PTHR43245">
    <property type="entry name" value="BIFUNCTIONAL POLYMYXIN RESISTANCE PROTEIN ARNA"/>
    <property type="match status" value="1"/>
</dbReference>
<dbReference type="InterPro" id="IPR036291">
    <property type="entry name" value="NAD(P)-bd_dom_sf"/>
</dbReference>
<protein>
    <submittedName>
        <fullName evidence="2">NAD-dependent epimerase/dehydratase</fullName>
    </submittedName>
</protein>
<dbReference type="RefSeq" id="WP_006713473.1">
    <property type="nucleotide sequence ID" value="NZ_AFWF01000202.1"/>
</dbReference>
<dbReference type="SUPFAM" id="SSF51735">
    <property type="entry name" value="NAD(P)-binding Rossmann-fold domains"/>
    <property type="match status" value="1"/>
</dbReference>
<evidence type="ECO:0000259" key="1">
    <source>
        <dbReference type="Pfam" id="PF01370"/>
    </source>
</evidence>
<dbReference type="Pfam" id="PF01370">
    <property type="entry name" value="Epimerase"/>
    <property type="match status" value="1"/>
</dbReference>
<dbReference type="Gene3D" id="3.40.50.720">
    <property type="entry name" value="NAD(P)-binding Rossmann-like Domain"/>
    <property type="match status" value="1"/>
</dbReference>
<dbReference type="InterPro" id="IPR050177">
    <property type="entry name" value="Lipid_A_modif_metabolic_enz"/>
</dbReference>
<dbReference type="OrthoDB" id="9801056at2"/>
<keyword evidence="3" id="KW-1185">Reference proteome</keyword>
<name>F9S4P0_9VIBR</name>
<proteinExistence type="predicted"/>
<reference evidence="2 3" key="1">
    <citation type="journal article" date="2012" name="Int. J. Syst. Evol. Microbiol.">
        <title>Vibrio caribbeanicus sp. nov., isolated from the marine sponge Scleritoderma cyanea.</title>
        <authorList>
            <person name="Hoffmann M."/>
            <person name="Monday S.R."/>
            <person name="Allard M.W."/>
            <person name="Strain E.A."/>
            <person name="Whittaker P."/>
            <person name="Naum M."/>
            <person name="McCarthy P.J."/>
            <person name="Lopez J.V."/>
            <person name="Fischer M."/>
            <person name="Brown E.W."/>
        </authorList>
    </citation>
    <scope>NUCLEOTIDE SEQUENCE [LARGE SCALE GENOMIC DNA]</scope>
    <source>
        <strain evidence="2 3">ATCC 700023</strain>
    </source>
</reference>
<dbReference type="AlphaFoldDB" id="F9S4P0"/>
<dbReference type="PANTHER" id="PTHR43245:SF58">
    <property type="entry name" value="BLL5923 PROTEIN"/>
    <property type="match status" value="1"/>
</dbReference>
<gene>
    <name evidence="2" type="ORF">VII00023_01230</name>
</gene>
<dbReference type="Proteomes" id="UP000004605">
    <property type="component" value="Unassembled WGS sequence"/>
</dbReference>
<organism evidence="2 3">
    <name type="scientific">Vibrio ichthyoenteri ATCC 700023</name>
    <dbReference type="NCBI Taxonomy" id="870968"/>
    <lineage>
        <taxon>Bacteria</taxon>
        <taxon>Pseudomonadati</taxon>
        <taxon>Pseudomonadota</taxon>
        <taxon>Gammaproteobacteria</taxon>
        <taxon>Vibrionales</taxon>
        <taxon>Vibrionaceae</taxon>
        <taxon>Vibrio</taxon>
    </lineage>
</organism>
<dbReference type="EMBL" id="AFWF01000202">
    <property type="protein sequence ID" value="EGU36730.1"/>
    <property type="molecule type" value="Genomic_DNA"/>
</dbReference>
<dbReference type="InterPro" id="IPR001509">
    <property type="entry name" value="Epimerase_deHydtase"/>
</dbReference>
<feature type="domain" description="NAD-dependent epimerase/dehydratase" evidence="1">
    <location>
        <begin position="3"/>
        <end position="224"/>
    </location>
</feature>
<evidence type="ECO:0000313" key="2">
    <source>
        <dbReference type="EMBL" id="EGU36730.1"/>
    </source>
</evidence>
<sequence length="322" mass="35543">MGVLITGATGFLGKNIFEALKARGCENITVLSRTTSPAFPKQVLISSFNGYVDFSNALKDVEVIIHCAARVHVMNDESNTPLDDFREVNTDGSLNLARQAVSAGVKRFIFISSIKVNGEATTLSKPFKSIDERLPTDFYGKSKSEAEEQLLQLAEDTGLEVVIVRPTLIYGPDVKANFASLMNLVSKGFPLPVGCIRDNKRSLVSVKNLTDLIITCIDHPKATNQVFLVSDDHDLSTSEIVYQIAQALGKPTWQMYVPVWCYKVFGKVFNQSYIVDRLTGSLQVDITHTKETLAWEPPQSLQEGFKQTAEAFLQSKKISGKS</sequence>
<comment type="caution">
    <text evidence="2">The sequence shown here is derived from an EMBL/GenBank/DDBJ whole genome shotgun (WGS) entry which is preliminary data.</text>
</comment>
<evidence type="ECO:0000313" key="3">
    <source>
        <dbReference type="Proteomes" id="UP000004605"/>
    </source>
</evidence>
<accession>F9S4P0</accession>
<dbReference type="CDD" id="cd05232">
    <property type="entry name" value="UDP_G4E_4_SDR_e"/>
    <property type="match status" value="1"/>
</dbReference>